<dbReference type="Pfam" id="PF00005">
    <property type="entry name" value="ABC_tran"/>
    <property type="match status" value="1"/>
</dbReference>
<organism evidence="10 11">
    <name type="scientific">Actinoplanes couchii</name>
    <dbReference type="NCBI Taxonomy" id="403638"/>
    <lineage>
        <taxon>Bacteria</taxon>
        <taxon>Bacillati</taxon>
        <taxon>Actinomycetota</taxon>
        <taxon>Actinomycetes</taxon>
        <taxon>Micromonosporales</taxon>
        <taxon>Micromonosporaceae</taxon>
        <taxon>Actinoplanes</taxon>
    </lineage>
</organism>
<dbReference type="Gene3D" id="1.20.1560.10">
    <property type="entry name" value="ABC transporter type 1, transmembrane domain"/>
    <property type="match status" value="1"/>
</dbReference>
<feature type="transmembrane region" description="Helical" evidence="7">
    <location>
        <begin position="32"/>
        <end position="57"/>
    </location>
</feature>
<feature type="transmembrane region" description="Helical" evidence="7">
    <location>
        <begin position="168"/>
        <end position="185"/>
    </location>
</feature>
<keyword evidence="2 7" id="KW-0812">Transmembrane</keyword>
<dbReference type="PROSITE" id="PS00211">
    <property type="entry name" value="ABC_TRANSPORTER_1"/>
    <property type="match status" value="1"/>
</dbReference>
<keyword evidence="4" id="KW-0067">ATP-binding</keyword>
<gene>
    <name evidence="10" type="ORF">Aco03nite_000020</name>
</gene>
<dbReference type="InterPro" id="IPR036640">
    <property type="entry name" value="ABC1_TM_sf"/>
</dbReference>
<dbReference type="PANTHER" id="PTHR24221">
    <property type="entry name" value="ATP-BINDING CASSETTE SUB-FAMILY B"/>
    <property type="match status" value="1"/>
</dbReference>
<proteinExistence type="predicted"/>
<name>A0ABQ3WZ87_9ACTN</name>
<evidence type="ECO:0000259" key="8">
    <source>
        <dbReference type="PROSITE" id="PS50893"/>
    </source>
</evidence>
<sequence>MTDTSRHSGTEVVRTVLRWGWRAAPRELVRSCVLFLAGTLCLMLFPVGLAMIVNAIVDGAAGWLIAGIAFLSVMITLNWLLTMRVLTEASILCDLITVYLNAHIGKLVSEVRGLEHFERPEYLNELEMIEENRLQLGIWPRHALFVLQLAMYAIGIVVIFAVIYPPLAVLPICVVAALFGEQFAIRLRERTDEELAPDRRYAAELFNLATSEAAARELRVYGAVDELHDRHRATADRIRQRAGRAVVVGGLWQIAGWLIFAAGFLAGLVVIAVRAGRGEATLGEVVLAATVVLRAQTLIIPAANGLAKMLAAARTARRILWLEDYASADVRPAEQAAEGYLPVPDRLSRGITLEGVRFVYPGTTRPVLDGVDLHLEAGTAVALVGENGAGKSTLVKLLTGMYEPTGGRIVVDGFPLAAMDIADWRAHTSAVFQDFARMELVARESIGVGDLAQIDDPVAVRDAVDRSGAAEVVDALPQQLDTLLGKSFTDGRELSGGQWQRIAVARGMMRTTPLLLVLDEPTASLDTVAEAALFERYIAAVRAAAREVGAITLLVSHRFSTVRMADRIVVFDGGKVVESGDHATLYAAGGQYAELYEAQARSYR</sequence>
<feature type="transmembrane region" description="Helical" evidence="7">
    <location>
        <begin position="63"/>
        <end position="81"/>
    </location>
</feature>
<dbReference type="PANTHER" id="PTHR24221:SF654">
    <property type="entry name" value="ATP-BINDING CASSETTE SUB-FAMILY B MEMBER 6"/>
    <property type="match status" value="1"/>
</dbReference>
<dbReference type="SUPFAM" id="SSF90123">
    <property type="entry name" value="ABC transporter transmembrane region"/>
    <property type="match status" value="1"/>
</dbReference>
<feature type="transmembrane region" description="Helical" evidence="7">
    <location>
        <begin position="143"/>
        <end position="162"/>
    </location>
</feature>
<evidence type="ECO:0000256" key="6">
    <source>
        <dbReference type="ARBA" id="ARBA00023136"/>
    </source>
</evidence>
<evidence type="ECO:0000313" key="11">
    <source>
        <dbReference type="Proteomes" id="UP000612282"/>
    </source>
</evidence>
<evidence type="ECO:0000256" key="5">
    <source>
        <dbReference type="ARBA" id="ARBA00022989"/>
    </source>
</evidence>
<reference evidence="10 11" key="1">
    <citation type="submission" date="2021-01" db="EMBL/GenBank/DDBJ databases">
        <title>Whole genome shotgun sequence of Actinoplanes couchii NBRC 106145.</title>
        <authorList>
            <person name="Komaki H."/>
            <person name="Tamura T."/>
        </authorList>
    </citation>
    <scope>NUCLEOTIDE SEQUENCE [LARGE SCALE GENOMIC DNA]</scope>
    <source>
        <strain evidence="10 11">NBRC 106145</strain>
    </source>
</reference>
<dbReference type="PROSITE" id="PS50929">
    <property type="entry name" value="ABC_TM1F"/>
    <property type="match status" value="1"/>
</dbReference>
<feature type="transmembrane region" description="Helical" evidence="7">
    <location>
        <begin position="246"/>
        <end position="273"/>
    </location>
</feature>
<evidence type="ECO:0000256" key="4">
    <source>
        <dbReference type="ARBA" id="ARBA00022840"/>
    </source>
</evidence>
<evidence type="ECO:0000256" key="1">
    <source>
        <dbReference type="ARBA" id="ARBA00004651"/>
    </source>
</evidence>
<keyword evidence="6 7" id="KW-0472">Membrane</keyword>
<feature type="domain" description="ABC transmembrane type-1" evidence="9">
    <location>
        <begin position="132"/>
        <end position="311"/>
    </location>
</feature>
<accession>A0ABQ3WZ87</accession>
<dbReference type="SMART" id="SM00382">
    <property type="entry name" value="AAA"/>
    <property type="match status" value="1"/>
</dbReference>
<evidence type="ECO:0000313" key="10">
    <source>
        <dbReference type="EMBL" id="GID51598.1"/>
    </source>
</evidence>
<evidence type="ECO:0000256" key="3">
    <source>
        <dbReference type="ARBA" id="ARBA00022741"/>
    </source>
</evidence>
<dbReference type="InterPro" id="IPR003439">
    <property type="entry name" value="ABC_transporter-like_ATP-bd"/>
</dbReference>
<dbReference type="EMBL" id="BOMG01000002">
    <property type="protein sequence ID" value="GID51598.1"/>
    <property type="molecule type" value="Genomic_DNA"/>
</dbReference>
<dbReference type="PROSITE" id="PS50893">
    <property type="entry name" value="ABC_TRANSPORTER_2"/>
    <property type="match status" value="1"/>
</dbReference>
<dbReference type="InterPro" id="IPR027417">
    <property type="entry name" value="P-loop_NTPase"/>
</dbReference>
<dbReference type="Gene3D" id="3.40.50.300">
    <property type="entry name" value="P-loop containing nucleotide triphosphate hydrolases"/>
    <property type="match status" value="1"/>
</dbReference>
<comment type="caution">
    <text evidence="10">The sequence shown here is derived from an EMBL/GenBank/DDBJ whole genome shotgun (WGS) entry which is preliminary data.</text>
</comment>
<feature type="domain" description="ABC transporter" evidence="8">
    <location>
        <begin position="351"/>
        <end position="598"/>
    </location>
</feature>
<keyword evidence="5 7" id="KW-1133">Transmembrane helix</keyword>
<feature type="transmembrane region" description="Helical" evidence="7">
    <location>
        <begin position="285"/>
        <end position="307"/>
    </location>
</feature>
<dbReference type="InterPro" id="IPR017871">
    <property type="entry name" value="ABC_transporter-like_CS"/>
</dbReference>
<protein>
    <submittedName>
        <fullName evidence="10">ABC transporter permease</fullName>
    </submittedName>
</protein>
<dbReference type="SUPFAM" id="SSF52540">
    <property type="entry name" value="P-loop containing nucleoside triphosphate hydrolases"/>
    <property type="match status" value="1"/>
</dbReference>
<dbReference type="InterPro" id="IPR003593">
    <property type="entry name" value="AAA+_ATPase"/>
</dbReference>
<dbReference type="Proteomes" id="UP000612282">
    <property type="component" value="Unassembled WGS sequence"/>
</dbReference>
<dbReference type="RefSeq" id="WP_203792279.1">
    <property type="nucleotide sequence ID" value="NZ_BAAAQE010000090.1"/>
</dbReference>
<dbReference type="InterPro" id="IPR039421">
    <property type="entry name" value="Type_1_exporter"/>
</dbReference>
<keyword evidence="3" id="KW-0547">Nucleotide-binding</keyword>
<evidence type="ECO:0000259" key="9">
    <source>
        <dbReference type="PROSITE" id="PS50929"/>
    </source>
</evidence>
<evidence type="ECO:0000256" key="7">
    <source>
        <dbReference type="SAM" id="Phobius"/>
    </source>
</evidence>
<keyword evidence="11" id="KW-1185">Reference proteome</keyword>
<evidence type="ECO:0000256" key="2">
    <source>
        <dbReference type="ARBA" id="ARBA00022692"/>
    </source>
</evidence>
<comment type="subcellular location">
    <subcellularLocation>
        <location evidence="1">Cell membrane</location>
        <topology evidence="1">Multi-pass membrane protein</topology>
    </subcellularLocation>
</comment>
<dbReference type="InterPro" id="IPR011527">
    <property type="entry name" value="ABC1_TM_dom"/>
</dbReference>